<dbReference type="PANTHER" id="PTHR48090">
    <property type="entry name" value="UNDECAPRENYL-PHOSPHATE 4-DEOXY-4-FORMAMIDO-L-ARABINOSE TRANSFERASE-RELATED"/>
    <property type="match status" value="1"/>
</dbReference>
<feature type="domain" description="Glycosyltransferase 2-like" evidence="6">
    <location>
        <begin position="9"/>
        <end position="118"/>
    </location>
</feature>
<dbReference type="EMBL" id="LNQE01001842">
    <property type="protein sequence ID" value="KUG04788.1"/>
    <property type="molecule type" value="Genomic_DNA"/>
</dbReference>
<dbReference type="AlphaFoldDB" id="A0A0W8E871"/>
<dbReference type="Pfam" id="PF00535">
    <property type="entry name" value="Glycos_transf_2"/>
    <property type="match status" value="1"/>
</dbReference>
<sequence>MKMKSVMAVIPAFNEEGTISSTIKAVQTVKAVSRILVVDDGSSDGTSERAREAGAQVLVLAHNCGKGGAMNQAVELVDTDVVVFLDADLGETASQASLIIEPVLNEEADLCIAAFRPPAKKGGFGLVKGTARRAINKIAEIEVNSPLSGQRAMSREVLMALTPFHEAYGVELGMTLNALAQGFRVKEVLTEMKHNETGRDLRGFIHRGQQFLDVIKVIRLENRRKGV</sequence>
<dbReference type="CDD" id="cd04179">
    <property type="entry name" value="DPM_DPG-synthase_like"/>
    <property type="match status" value="1"/>
</dbReference>
<evidence type="ECO:0000259" key="6">
    <source>
        <dbReference type="Pfam" id="PF00535"/>
    </source>
</evidence>
<comment type="similarity">
    <text evidence="2">Belongs to the glycosyltransferase 2 family.</text>
</comment>
<dbReference type="InterPro" id="IPR001173">
    <property type="entry name" value="Glyco_trans_2-like"/>
</dbReference>
<evidence type="ECO:0000256" key="4">
    <source>
        <dbReference type="ARBA" id="ARBA00022679"/>
    </source>
</evidence>
<comment type="caution">
    <text evidence="7">The sequence shown here is derived from an EMBL/GenBank/DDBJ whole genome shotgun (WGS) entry which is preliminary data.</text>
</comment>
<evidence type="ECO:0000256" key="3">
    <source>
        <dbReference type="ARBA" id="ARBA00022676"/>
    </source>
</evidence>
<keyword evidence="5" id="KW-0460">Magnesium</keyword>
<evidence type="ECO:0000256" key="2">
    <source>
        <dbReference type="ARBA" id="ARBA00006739"/>
    </source>
</evidence>
<dbReference type="Gene3D" id="3.90.550.10">
    <property type="entry name" value="Spore Coat Polysaccharide Biosynthesis Protein SpsA, Chain A"/>
    <property type="match status" value="1"/>
</dbReference>
<evidence type="ECO:0000256" key="5">
    <source>
        <dbReference type="ARBA" id="ARBA00022842"/>
    </source>
</evidence>
<keyword evidence="4" id="KW-0808">Transferase</keyword>
<dbReference type="InterPro" id="IPR050256">
    <property type="entry name" value="Glycosyltransferase_2"/>
</dbReference>
<dbReference type="PANTHER" id="PTHR48090:SF10">
    <property type="entry name" value="GLUCOSYL-3-PHOSPHOGLYCERATE SYNTHASE"/>
    <property type="match status" value="1"/>
</dbReference>
<dbReference type="InterPro" id="IPR029044">
    <property type="entry name" value="Nucleotide-diphossugar_trans"/>
</dbReference>
<organism evidence="7">
    <name type="scientific">hydrocarbon metagenome</name>
    <dbReference type="NCBI Taxonomy" id="938273"/>
    <lineage>
        <taxon>unclassified sequences</taxon>
        <taxon>metagenomes</taxon>
        <taxon>ecological metagenomes</taxon>
    </lineage>
</organism>
<proteinExistence type="inferred from homology"/>
<gene>
    <name evidence="7" type="ORF">ASZ90_017927</name>
</gene>
<protein>
    <recommendedName>
        <fullName evidence="6">Glycosyltransferase 2-like domain-containing protein</fullName>
    </recommendedName>
</protein>
<reference evidence="7" key="1">
    <citation type="journal article" date="2015" name="Proc. Natl. Acad. Sci. U.S.A.">
        <title>Networks of energetic and metabolic interactions define dynamics in microbial communities.</title>
        <authorList>
            <person name="Embree M."/>
            <person name="Liu J.K."/>
            <person name="Al-Bassam M.M."/>
            <person name="Zengler K."/>
        </authorList>
    </citation>
    <scope>NUCLEOTIDE SEQUENCE</scope>
</reference>
<evidence type="ECO:0000313" key="7">
    <source>
        <dbReference type="EMBL" id="KUG04788.1"/>
    </source>
</evidence>
<dbReference type="GO" id="GO:0016757">
    <property type="term" value="F:glycosyltransferase activity"/>
    <property type="evidence" value="ECO:0007669"/>
    <property type="project" value="UniProtKB-KW"/>
</dbReference>
<comment type="cofactor">
    <cofactor evidence="1">
        <name>Mg(2+)</name>
        <dbReference type="ChEBI" id="CHEBI:18420"/>
    </cofactor>
</comment>
<keyword evidence="3" id="KW-0328">Glycosyltransferase</keyword>
<evidence type="ECO:0000256" key="1">
    <source>
        <dbReference type="ARBA" id="ARBA00001946"/>
    </source>
</evidence>
<name>A0A0W8E871_9ZZZZ</name>
<dbReference type="SUPFAM" id="SSF53448">
    <property type="entry name" value="Nucleotide-diphospho-sugar transferases"/>
    <property type="match status" value="1"/>
</dbReference>
<accession>A0A0W8E871</accession>